<dbReference type="AlphaFoldDB" id="A0A915DXL6"/>
<evidence type="ECO:0000256" key="1">
    <source>
        <dbReference type="SAM" id="MobiDB-lite"/>
    </source>
</evidence>
<dbReference type="Proteomes" id="UP000887574">
    <property type="component" value="Unplaced"/>
</dbReference>
<evidence type="ECO:0000313" key="2">
    <source>
        <dbReference type="Proteomes" id="UP000887574"/>
    </source>
</evidence>
<reference evidence="3" key="1">
    <citation type="submission" date="2022-11" db="UniProtKB">
        <authorList>
            <consortium name="WormBaseParasite"/>
        </authorList>
    </citation>
    <scope>IDENTIFICATION</scope>
</reference>
<keyword evidence="2" id="KW-1185">Reference proteome</keyword>
<organism evidence="2 3">
    <name type="scientific">Ditylenchus dipsaci</name>
    <dbReference type="NCBI Taxonomy" id="166011"/>
    <lineage>
        <taxon>Eukaryota</taxon>
        <taxon>Metazoa</taxon>
        <taxon>Ecdysozoa</taxon>
        <taxon>Nematoda</taxon>
        <taxon>Chromadorea</taxon>
        <taxon>Rhabditida</taxon>
        <taxon>Tylenchina</taxon>
        <taxon>Tylenchomorpha</taxon>
        <taxon>Sphaerularioidea</taxon>
        <taxon>Anguinidae</taxon>
        <taxon>Anguininae</taxon>
        <taxon>Ditylenchus</taxon>
    </lineage>
</organism>
<feature type="region of interest" description="Disordered" evidence="1">
    <location>
        <begin position="156"/>
        <end position="181"/>
    </location>
</feature>
<feature type="region of interest" description="Disordered" evidence="1">
    <location>
        <begin position="1"/>
        <end position="77"/>
    </location>
</feature>
<accession>A0A915DXL6</accession>
<name>A0A915DXL6_9BILA</name>
<sequence>MVRRARLASTSSNELSSDEDRASAKKNQKRMTMDKETKILLQSFQPRRVTRSMSRAKSAVRAEPPPPKQSHKTEQRNIPTTSSKILLLIVLLCPELHLLIAFRELPLPVMAQLITLGLLLPELRLTVVEKRQKLSIVKTLRITTLDKPMICRSESSSCLPTKRSRPEMMPLDRTLKPSKTT</sequence>
<protein>
    <submittedName>
        <fullName evidence="3">Uncharacterized protein</fullName>
    </submittedName>
</protein>
<proteinExistence type="predicted"/>
<dbReference type="WBParaSite" id="jg24250">
    <property type="protein sequence ID" value="jg24250"/>
    <property type="gene ID" value="jg24250"/>
</dbReference>
<evidence type="ECO:0000313" key="3">
    <source>
        <dbReference type="WBParaSite" id="jg24250"/>
    </source>
</evidence>
<feature type="compositionally biased region" description="Polar residues" evidence="1">
    <location>
        <begin position="40"/>
        <end position="55"/>
    </location>
</feature>